<dbReference type="CDD" id="cd00673">
    <property type="entry name" value="AlaRS_core"/>
    <property type="match status" value="1"/>
</dbReference>
<dbReference type="PANTHER" id="PTHR11777">
    <property type="entry name" value="ALANYL-TRNA SYNTHETASE"/>
    <property type="match status" value="1"/>
</dbReference>
<gene>
    <name evidence="9" type="primary">alaS</name>
    <name evidence="11" type="ORF">A3H70_05340</name>
</gene>
<dbReference type="PRINTS" id="PR00980">
    <property type="entry name" value="TRNASYNTHALA"/>
</dbReference>
<comment type="subcellular location">
    <subcellularLocation>
        <location evidence="9">Cytoplasm</location>
    </subcellularLocation>
</comment>
<comment type="similarity">
    <text evidence="1 9">Belongs to the class-II aminoacyl-tRNA synthetase family.</text>
</comment>
<dbReference type="STRING" id="1798553.A3H70_05340"/>
<dbReference type="SUPFAM" id="SSF55681">
    <property type="entry name" value="Class II aaRS and biotin synthetases"/>
    <property type="match status" value="1"/>
</dbReference>
<dbReference type="AlphaFoldDB" id="A0A1G2BQW8"/>
<comment type="cofactor">
    <cofactor evidence="9">
        <name>Zn(2+)</name>
        <dbReference type="ChEBI" id="CHEBI:29105"/>
    </cofactor>
    <text evidence="9">Binds 1 zinc ion per subunit.</text>
</comment>
<keyword evidence="6 9" id="KW-0694">RNA-binding</keyword>
<dbReference type="InterPro" id="IPR018163">
    <property type="entry name" value="Thr/Ala-tRNA-synth_IIc_edit"/>
</dbReference>
<comment type="catalytic activity">
    <reaction evidence="9">
        <text>tRNA(Ala) + L-alanine + ATP = L-alanyl-tRNA(Ala) + AMP + diphosphate</text>
        <dbReference type="Rhea" id="RHEA:12540"/>
        <dbReference type="Rhea" id="RHEA-COMP:9657"/>
        <dbReference type="Rhea" id="RHEA-COMP:9923"/>
        <dbReference type="ChEBI" id="CHEBI:30616"/>
        <dbReference type="ChEBI" id="CHEBI:33019"/>
        <dbReference type="ChEBI" id="CHEBI:57972"/>
        <dbReference type="ChEBI" id="CHEBI:78442"/>
        <dbReference type="ChEBI" id="CHEBI:78497"/>
        <dbReference type="ChEBI" id="CHEBI:456215"/>
        <dbReference type="EC" id="6.1.1.7"/>
    </reaction>
</comment>
<dbReference type="SUPFAM" id="SSF101353">
    <property type="entry name" value="Putative anticodon-binding domain of alanyl-tRNA synthetase (AlaRS)"/>
    <property type="match status" value="1"/>
</dbReference>
<feature type="binding site" evidence="9">
    <location>
        <position position="461"/>
    </location>
    <ligand>
        <name>Zn(2+)</name>
        <dbReference type="ChEBI" id="CHEBI:29105"/>
    </ligand>
</feature>
<dbReference type="GO" id="GO:0008270">
    <property type="term" value="F:zinc ion binding"/>
    <property type="evidence" value="ECO:0007669"/>
    <property type="project" value="UniProtKB-UniRule"/>
</dbReference>
<evidence type="ECO:0000313" key="12">
    <source>
        <dbReference type="Proteomes" id="UP000178109"/>
    </source>
</evidence>
<dbReference type="Pfam" id="PF01411">
    <property type="entry name" value="tRNA-synt_2c"/>
    <property type="match status" value="1"/>
</dbReference>
<keyword evidence="5 9" id="KW-0067">ATP-binding</keyword>
<evidence type="ECO:0000313" key="11">
    <source>
        <dbReference type="EMBL" id="OGY91522.1"/>
    </source>
</evidence>
<evidence type="ECO:0000256" key="9">
    <source>
        <dbReference type="HAMAP-Rule" id="MF_00036"/>
    </source>
</evidence>
<comment type="function">
    <text evidence="9">Catalyzes the attachment of alanine to tRNA(Ala) in a two-step reaction: alanine is first activated by ATP to form Ala-AMP and then transferred to the acceptor end of tRNA(Ala). Also edits incorrectly charged Ser-tRNA(Ala) and Gly-tRNA(Ala) via its editing domain.</text>
</comment>
<dbReference type="SUPFAM" id="SSF55186">
    <property type="entry name" value="ThrRS/AlaRS common domain"/>
    <property type="match status" value="1"/>
</dbReference>
<sequence>MITAQELRQKYFEFFQSKGHAVIPSASLVPENDPTVLFTTAGMHPLVPYLLGAKHHGGKRVVSVQKCVRTDDIEEVGDAVHHTFFEMLGNWSFGDYFKKEAIEWSWEFLTDKKWLGIKKNHLAISIFAGDKDAPLDNDSKKIWLSLGVLEERIAALPKKNNWWGPAGQSGPCGPDTEMFYWSGEGAAPERFDPDDARWVEIWNDVFMQYNKKADGTFEPLQQKNVDTGMGLERTLAVLNGYDDNYRTELFWPIIEKIKDASGKKYAEYAKEMRIIADHVRAAVFLAADGVISSNVERGYILRRLLRRTIRYGNMLGIKGNFTADLGSEVIFMETYGEIYKEIKEKRQFIKEQFEQEEARFSNTLERGLKEFDEKLQDKIYEHPGLLGKVIFDSFSTYGFPPELSFEEIEKRGISLGTSEKEEAQKIYQHEFKKHQELSRTAAAGRFKGGLADNSEMTTKYHTATHLLHAALRQVLGKHVEQRGSNITAERLRFDFSHPQKMTPDEIKQVEDWVNDTIQKDYPVSCQEMTVEEAKKAGAIGLFGERYGEKVKVYTIGNPVETQHAASPKNQGMIVSREICGGPHVERTGILGKFKIQKEEASSSGVRRIKAILE</sequence>
<evidence type="ECO:0000256" key="6">
    <source>
        <dbReference type="ARBA" id="ARBA00022884"/>
    </source>
</evidence>
<dbReference type="EC" id="6.1.1.7" evidence="9"/>
<dbReference type="SMART" id="SM00863">
    <property type="entry name" value="tRNA_SAD"/>
    <property type="match status" value="1"/>
</dbReference>
<dbReference type="NCBIfam" id="NF002436">
    <property type="entry name" value="PRK01584.1"/>
    <property type="match status" value="1"/>
</dbReference>
<dbReference type="Proteomes" id="UP000178109">
    <property type="component" value="Unassembled WGS sequence"/>
</dbReference>
<dbReference type="PROSITE" id="PS50860">
    <property type="entry name" value="AA_TRNA_LIGASE_II_ALA"/>
    <property type="match status" value="1"/>
</dbReference>
<keyword evidence="8 9" id="KW-0030">Aminoacyl-tRNA synthetase</keyword>
<evidence type="ECO:0000256" key="3">
    <source>
        <dbReference type="ARBA" id="ARBA00022598"/>
    </source>
</evidence>
<keyword evidence="9" id="KW-0479">Metal-binding</keyword>
<dbReference type="GO" id="GO:0005737">
    <property type="term" value="C:cytoplasm"/>
    <property type="evidence" value="ECO:0007669"/>
    <property type="project" value="UniProtKB-SubCell"/>
</dbReference>
<evidence type="ECO:0000256" key="2">
    <source>
        <dbReference type="ARBA" id="ARBA00022555"/>
    </source>
</evidence>
<dbReference type="FunFam" id="3.30.980.10:FF:000004">
    <property type="entry name" value="Alanine--tRNA ligase, cytoplasmic"/>
    <property type="match status" value="1"/>
</dbReference>
<accession>A0A1G2BQW8</accession>
<evidence type="ECO:0000256" key="5">
    <source>
        <dbReference type="ARBA" id="ARBA00022840"/>
    </source>
</evidence>
<dbReference type="Gene3D" id="3.30.54.20">
    <property type="match status" value="1"/>
</dbReference>
<reference evidence="11 12" key="1">
    <citation type="journal article" date="2016" name="Nat. Commun.">
        <title>Thousands of microbial genomes shed light on interconnected biogeochemical processes in an aquifer system.</title>
        <authorList>
            <person name="Anantharaman K."/>
            <person name="Brown C.T."/>
            <person name="Hug L.A."/>
            <person name="Sharon I."/>
            <person name="Castelle C.J."/>
            <person name="Probst A.J."/>
            <person name="Thomas B.C."/>
            <person name="Singh A."/>
            <person name="Wilkins M.J."/>
            <person name="Karaoz U."/>
            <person name="Brodie E.L."/>
            <person name="Williams K.H."/>
            <person name="Hubbard S.S."/>
            <person name="Banfield J.F."/>
        </authorList>
    </citation>
    <scope>NUCLEOTIDE SEQUENCE [LARGE SCALE GENOMIC DNA]</scope>
</reference>
<evidence type="ECO:0000259" key="10">
    <source>
        <dbReference type="PROSITE" id="PS50860"/>
    </source>
</evidence>
<keyword evidence="9" id="KW-0963">Cytoplasm</keyword>
<dbReference type="GO" id="GO:0006419">
    <property type="term" value="P:alanyl-tRNA aminoacylation"/>
    <property type="evidence" value="ECO:0007669"/>
    <property type="project" value="UniProtKB-UniRule"/>
</dbReference>
<feature type="binding site" evidence="9">
    <location>
        <position position="583"/>
    </location>
    <ligand>
        <name>Zn(2+)</name>
        <dbReference type="ChEBI" id="CHEBI:29105"/>
    </ligand>
</feature>
<evidence type="ECO:0000256" key="1">
    <source>
        <dbReference type="ARBA" id="ARBA00008226"/>
    </source>
</evidence>
<dbReference type="InterPro" id="IPR045864">
    <property type="entry name" value="aa-tRNA-synth_II/BPL/LPL"/>
</dbReference>
<keyword evidence="9" id="KW-0862">Zinc</keyword>
<evidence type="ECO:0000256" key="4">
    <source>
        <dbReference type="ARBA" id="ARBA00022741"/>
    </source>
</evidence>
<dbReference type="GO" id="GO:0002161">
    <property type="term" value="F:aminoacyl-tRNA deacylase activity"/>
    <property type="evidence" value="ECO:0007669"/>
    <property type="project" value="TreeGrafter"/>
</dbReference>
<dbReference type="InterPro" id="IPR018165">
    <property type="entry name" value="Ala-tRNA-synth_IIc_core"/>
</dbReference>
<dbReference type="InterPro" id="IPR023033">
    <property type="entry name" value="Ala_tRNA_ligase_euk/bac"/>
</dbReference>
<dbReference type="GO" id="GO:0004813">
    <property type="term" value="F:alanine-tRNA ligase activity"/>
    <property type="evidence" value="ECO:0007669"/>
    <property type="project" value="UniProtKB-UniRule"/>
</dbReference>
<keyword evidence="4 9" id="KW-0547">Nucleotide-binding</keyword>
<dbReference type="InterPro" id="IPR002318">
    <property type="entry name" value="Ala-tRNA-lgiase_IIc"/>
</dbReference>
<dbReference type="InterPro" id="IPR018164">
    <property type="entry name" value="Ala-tRNA-synth_IIc_N"/>
</dbReference>
<protein>
    <recommendedName>
        <fullName evidence="9">Alanine--tRNA ligase</fullName>
        <ecNumber evidence="9">6.1.1.7</ecNumber>
    </recommendedName>
    <alternativeName>
        <fullName evidence="9">Alanyl-tRNA synthetase</fullName>
        <shortName evidence="9">AlaRS</shortName>
    </alternativeName>
</protein>
<dbReference type="Pfam" id="PF07973">
    <property type="entry name" value="tRNA_SAD"/>
    <property type="match status" value="1"/>
</dbReference>
<dbReference type="InterPro" id="IPR012947">
    <property type="entry name" value="tRNA_SAD"/>
</dbReference>
<organism evidence="11 12">
    <name type="scientific">Candidatus Komeilibacteria bacterium RIFCSPLOWO2_02_FULL_48_11</name>
    <dbReference type="NCBI Taxonomy" id="1798553"/>
    <lineage>
        <taxon>Bacteria</taxon>
        <taxon>Candidatus Komeiliibacteriota</taxon>
    </lineage>
</organism>
<dbReference type="EMBL" id="MHKO01000044">
    <property type="protein sequence ID" value="OGY91522.1"/>
    <property type="molecule type" value="Genomic_DNA"/>
</dbReference>
<dbReference type="InterPro" id="IPR050058">
    <property type="entry name" value="Ala-tRNA_ligase"/>
</dbReference>
<name>A0A1G2BQW8_9BACT</name>
<dbReference type="HAMAP" id="MF_00036_B">
    <property type="entry name" value="Ala_tRNA_synth_B"/>
    <property type="match status" value="1"/>
</dbReference>
<evidence type="ECO:0000256" key="8">
    <source>
        <dbReference type="ARBA" id="ARBA00023146"/>
    </source>
</evidence>
<proteinExistence type="inferred from homology"/>
<dbReference type="Gene3D" id="3.30.980.10">
    <property type="entry name" value="Threonyl-trna Synthetase, Chain A, domain 2"/>
    <property type="match status" value="1"/>
</dbReference>
<dbReference type="GO" id="GO:0000049">
    <property type="term" value="F:tRNA binding"/>
    <property type="evidence" value="ECO:0007669"/>
    <property type="project" value="UniProtKB-KW"/>
</dbReference>
<dbReference type="Gene3D" id="3.30.930.10">
    <property type="entry name" value="Bira Bifunctional Protein, Domain 2"/>
    <property type="match status" value="1"/>
</dbReference>
<dbReference type="GO" id="GO:0005524">
    <property type="term" value="F:ATP binding"/>
    <property type="evidence" value="ECO:0007669"/>
    <property type="project" value="UniProtKB-UniRule"/>
</dbReference>
<feature type="binding site" evidence="9">
    <location>
        <position position="579"/>
    </location>
    <ligand>
        <name>Zn(2+)</name>
        <dbReference type="ChEBI" id="CHEBI:29105"/>
    </ligand>
</feature>
<comment type="domain">
    <text evidence="9">Consists of three domains; the N-terminal catalytic domain, the editing domain and the C-terminal C-Ala domain. The editing domain removes incorrectly charged amino acids, while the C-Ala domain, along with tRNA(Ala), serves as a bridge to cooperatively bring together the editing and aminoacylation centers thus stimulating deacylation of misacylated tRNAs.</text>
</comment>
<evidence type="ECO:0000256" key="7">
    <source>
        <dbReference type="ARBA" id="ARBA00022917"/>
    </source>
</evidence>
<keyword evidence="2 9" id="KW-0820">tRNA-binding</keyword>
<feature type="domain" description="Alanyl-transfer RNA synthetases family profile" evidence="10">
    <location>
        <begin position="2"/>
        <end position="613"/>
    </location>
</feature>
<comment type="caution">
    <text evidence="11">The sequence shown here is derived from an EMBL/GenBank/DDBJ whole genome shotgun (WGS) entry which is preliminary data.</text>
</comment>
<keyword evidence="3 9" id="KW-0436">Ligase</keyword>
<feature type="binding site" evidence="9">
    <location>
        <position position="465"/>
    </location>
    <ligand>
        <name>Zn(2+)</name>
        <dbReference type="ChEBI" id="CHEBI:29105"/>
    </ligand>
</feature>
<dbReference type="InterPro" id="IPR018162">
    <property type="entry name" value="Ala-tRNA-ligase_IIc_anticod-bd"/>
</dbReference>
<keyword evidence="7 9" id="KW-0648">Protein biosynthesis</keyword>
<dbReference type="PANTHER" id="PTHR11777:SF9">
    <property type="entry name" value="ALANINE--TRNA LIGASE, CYTOPLASMIC"/>
    <property type="match status" value="1"/>
</dbReference>